<dbReference type="Proteomes" id="UP000199301">
    <property type="component" value="Unassembled WGS sequence"/>
</dbReference>
<gene>
    <name evidence="2" type="ORF">SAMN04489718_1350</name>
</gene>
<evidence type="ECO:0000313" key="2">
    <source>
        <dbReference type="EMBL" id="SDQ33276.1"/>
    </source>
</evidence>
<dbReference type="PANTHER" id="PTHR30445">
    <property type="entry name" value="K(+)_H(+) ANTIPORTER SUBUNIT KHTT"/>
    <property type="match status" value="1"/>
</dbReference>
<dbReference type="AlphaFoldDB" id="A0A1H1A1W5"/>
<dbReference type="SUPFAM" id="SSF116726">
    <property type="entry name" value="TrkA C-terminal domain-like"/>
    <property type="match status" value="1"/>
</dbReference>
<name>A0A1H1A1W5_9ACTN</name>
<dbReference type="Pfam" id="PF02080">
    <property type="entry name" value="TrkA_C"/>
    <property type="match status" value="1"/>
</dbReference>
<dbReference type="RefSeq" id="WP_092521764.1">
    <property type="nucleotide sequence ID" value="NZ_FNKO01000001.1"/>
</dbReference>
<evidence type="ECO:0000259" key="1">
    <source>
        <dbReference type="PROSITE" id="PS51202"/>
    </source>
</evidence>
<proteinExistence type="predicted"/>
<dbReference type="GO" id="GO:0008324">
    <property type="term" value="F:monoatomic cation transmembrane transporter activity"/>
    <property type="evidence" value="ECO:0007669"/>
    <property type="project" value="InterPro"/>
</dbReference>
<dbReference type="InterPro" id="IPR036721">
    <property type="entry name" value="RCK_C_sf"/>
</dbReference>
<accession>A0A1H1A1W5</accession>
<dbReference type="PIRSF" id="PIRSF005028">
    <property type="entry name" value="KhtT"/>
    <property type="match status" value="1"/>
</dbReference>
<dbReference type="InterPro" id="IPR050144">
    <property type="entry name" value="AAE_transporter"/>
</dbReference>
<dbReference type="InterPro" id="IPR006037">
    <property type="entry name" value="RCK_C"/>
</dbReference>
<protein>
    <submittedName>
        <fullName evidence="2">Potassium/proton antiporter regulatory subunit, CPA2 family</fullName>
    </submittedName>
</protein>
<organism evidence="2 3">
    <name type="scientific">Actinopolyspora saharensis</name>
    <dbReference type="NCBI Taxonomy" id="995062"/>
    <lineage>
        <taxon>Bacteria</taxon>
        <taxon>Bacillati</taxon>
        <taxon>Actinomycetota</taxon>
        <taxon>Actinomycetes</taxon>
        <taxon>Actinopolysporales</taxon>
        <taxon>Actinopolysporaceae</taxon>
        <taxon>Actinopolyspora</taxon>
    </lineage>
</organism>
<dbReference type="EMBL" id="FNKO01000001">
    <property type="protein sequence ID" value="SDQ33276.1"/>
    <property type="molecule type" value="Genomic_DNA"/>
</dbReference>
<reference evidence="3" key="1">
    <citation type="submission" date="2016-10" db="EMBL/GenBank/DDBJ databases">
        <authorList>
            <person name="Varghese N."/>
            <person name="Submissions S."/>
        </authorList>
    </citation>
    <scope>NUCLEOTIDE SEQUENCE [LARGE SCALE GENOMIC DNA]</scope>
    <source>
        <strain evidence="3">DSM 45459</strain>
    </source>
</reference>
<dbReference type="OrthoDB" id="5242677at2"/>
<dbReference type="STRING" id="995062.SAMN04489718_1350"/>
<dbReference type="InterPro" id="IPR026278">
    <property type="entry name" value="KhtT"/>
</dbReference>
<dbReference type="InterPro" id="IPR058776">
    <property type="entry name" value="KhtT-like_N"/>
</dbReference>
<dbReference type="Pfam" id="PF25991">
    <property type="entry name" value="KhtT_N"/>
    <property type="match status" value="1"/>
</dbReference>
<dbReference type="GO" id="GO:0006813">
    <property type="term" value="P:potassium ion transport"/>
    <property type="evidence" value="ECO:0007669"/>
    <property type="project" value="InterPro"/>
</dbReference>
<keyword evidence="3" id="KW-1185">Reference proteome</keyword>
<evidence type="ECO:0000313" key="3">
    <source>
        <dbReference type="Proteomes" id="UP000199301"/>
    </source>
</evidence>
<dbReference type="PROSITE" id="PS51202">
    <property type="entry name" value="RCK_C"/>
    <property type="match status" value="1"/>
</dbReference>
<dbReference type="PANTHER" id="PTHR30445:SF8">
    <property type="entry name" value="K(+)_H(+) ANTIPORTER SUBUNIT KHTT"/>
    <property type="match status" value="1"/>
</dbReference>
<dbReference type="Gene3D" id="3.30.70.1450">
    <property type="entry name" value="Regulator of K+ conductance, C-terminal domain"/>
    <property type="match status" value="1"/>
</dbReference>
<feature type="domain" description="RCK C-terminal" evidence="1">
    <location>
        <begin position="75"/>
        <end position="159"/>
    </location>
</feature>
<sequence length="160" mass="17027">MDVTVTPLPGLGTQQEFTTGSGRRIGVITYRDGRMELIVSDPQDPDKICAATDLTGEETSTLANLLGAPQLVGKLTEQQREVTGVTTWQLPLVSGSPYDGRSLGETEMRSRTSVSIVAVIRDGSVHPSPRPDFVFAGDDLVVMVGTAEGLRAANEILENG</sequence>